<dbReference type="OrthoDB" id="3254696at2759"/>
<evidence type="ECO:0000313" key="1">
    <source>
        <dbReference type="EMBL" id="OLP87209.1"/>
    </source>
</evidence>
<dbReference type="AlphaFoldDB" id="A0A1Q9CWE5"/>
<name>A0A1Q9CWE5_SYMMI</name>
<dbReference type="Proteomes" id="UP000186817">
    <property type="component" value="Unassembled WGS sequence"/>
</dbReference>
<organism evidence="1 2">
    <name type="scientific">Symbiodinium microadriaticum</name>
    <name type="common">Dinoflagellate</name>
    <name type="synonym">Zooxanthella microadriatica</name>
    <dbReference type="NCBI Taxonomy" id="2951"/>
    <lineage>
        <taxon>Eukaryota</taxon>
        <taxon>Sar</taxon>
        <taxon>Alveolata</taxon>
        <taxon>Dinophyceae</taxon>
        <taxon>Suessiales</taxon>
        <taxon>Symbiodiniaceae</taxon>
        <taxon>Symbiodinium</taxon>
    </lineage>
</organism>
<evidence type="ECO:0000313" key="2">
    <source>
        <dbReference type="Proteomes" id="UP000186817"/>
    </source>
</evidence>
<protein>
    <submittedName>
        <fullName evidence="1">Uncharacterized protein</fullName>
    </submittedName>
</protein>
<accession>A0A1Q9CWE5</accession>
<gene>
    <name evidence="1" type="ORF">AK812_SmicGene31602</name>
</gene>
<proteinExistence type="predicted"/>
<sequence>MKRNAAAADTVMRRTARPFHPFESAGSDLQLCDQAALVCEALVTLLPEQAAWFGTQVTKEFEGQVLQRFTGHIARVSGAQWLHNLGVPLQCCPKSRPLHWRVNLTMGWGLRRAAAAGTDQGAQAEGP</sequence>
<comment type="caution">
    <text evidence="1">The sequence shown here is derived from an EMBL/GenBank/DDBJ whole genome shotgun (WGS) entry which is preliminary data.</text>
</comment>
<dbReference type="EMBL" id="LSRX01000874">
    <property type="protein sequence ID" value="OLP87209.1"/>
    <property type="molecule type" value="Genomic_DNA"/>
</dbReference>
<keyword evidence="2" id="KW-1185">Reference proteome</keyword>
<reference evidence="1 2" key="1">
    <citation type="submission" date="2016-02" db="EMBL/GenBank/DDBJ databases">
        <title>Genome analysis of coral dinoflagellate symbionts highlights evolutionary adaptations to a symbiotic lifestyle.</title>
        <authorList>
            <person name="Aranda M."/>
            <person name="Li Y."/>
            <person name="Liew Y.J."/>
            <person name="Baumgarten S."/>
            <person name="Simakov O."/>
            <person name="Wilson M."/>
            <person name="Piel J."/>
            <person name="Ashoor H."/>
            <person name="Bougouffa S."/>
            <person name="Bajic V.B."/>
            <person name="Ryu T."/>
            <person name="Ravasi T."/>
            <person name="Bayer T."/>
            <person name="Micklem G."/>
            <person name="Kim H."/>
            <person name="Bhak J."/>
            <person name="Lajeunesse T.C."/>
            <person name="Voolstra C.R."/>
        </authorList>
    </citation>
    <scope>NUCLEOTIDE SEQUENCE [LARGE SCALE GENOMIC DNA]</scope>
    <source>
        <strain evidence="1 2">CCMP2467</strain>
    </source>
</reference>